<evidence type="ECO:0000256" key="1">
    <source>
        <dbReference type="SAM" id="Phobius"/>
    </source>
</evidence>
<dbReference type="Proteomes" id="UP000642125">
    <property type="component" value="Unassembled WGS sequence"/>
</dbReference>
<dbReference type="RefSeq" id="WP_203669517.1">
    <property type="nucleotide sequence ID" value="NZ_BONO01000024.1"/>
</dbReference>
<proteinExistence type="predicted"/>
<sequence>MTSRTALEPEPEPRPPARRLPRFRAAGTAASRFLAARPWLTRAVRTTGAAVIAWVLVRFIPGPWSEYPYYAPLGAVIATSVTVRGTTRRSVQAVVAIALGAVIARVTDAVDLPGVAGIAVVVLAGVLLSGWRLLGDMGSWVPTAALFVLILGNSDPVGYISAYVGLTLFGALVGVGVNLLIPPLPLTPAERSLDRLRTATAEHLDALAAAVRDDDEPVPADGALRTARAAASAAVADAQEAARGNWTARHYRSWRQRQDKHAASLDAAAVVALDVRRAVATARTVADAGATPPEEREVHVPILARAGDQERADAVREGTARAIEAGAALVRALRPDGPGAGTEDAEAADRAAADLAQALDDLQEAVAADRATADGATRPADGVVVALTPLLTG</sequence>
<feature type="transmembrane region" description="Helical" evidence="1">
    <location>
        <begin position="112"/>
        <end position="130"/>
    </location>
</feature>
<keyword evidence="1" id="KW-1133">Transmembrane helix</keyword>
<keyword evidence="3" id="KW-1185">Reference proteome</keyword>
<dbReference type="AlphaFoldDB" id="A0A919PD28"/>
<evidence type="ECO:0008006" key="4">
    <source>
        <dbReference type="Google" id="ProtNLM"/>
    </source>
</evidence>
<name>A0A919PD28_9CELL</name>
<dbReference type="EMBL" id="BONO01000024">
    <property type="protein sequence ID" value="GIG37533.1"/>
    <property type="molecule type" value="Genomic_DNA"/>
</dbReference>
<evidence type="ECO:0000313" key="3">
    <source>
        <dbReference type="Proteomes" id="UP000642125"/>
    </source>
</evidence>
<organism evidence="2 3">
    <name type="scientific">Cellulomonas pakistanensis</name>
    <dbReference type="NCBI Taxonomy" id="992287"/>
    <lineage>
        <taxon>Bacteria</taxon>
        <taxon>Bacillati</taxon>
        <taxon>Actinomycetota</taxon>
        <taxon>Actinomycetes</taxon>
        <taxon>Micrococcales</taxon>
        <taxon>Cellulomonadaceae</taxon>
        <taxon>Cellulomonas</taxon>
    </lineage>
</organism>
<keyword evidence="1" id="KW-0812">Transmembrane</keyword>
<protein>
    <recommendedName>
        <fullName evidence="4">FUSC family protein</fullName>
    </recommendedName>
</protein>
<evidence type="ECO:0000313" key="2">
    <source>
        <dbReference type="EMBL" id="GIG37533.1"/>
    </source>
</evidence>
<reference evidence="2" key="1">
    <citation type="submission" date="2021-01" db="EMBL/GenBank/DDBJ databases">
        <title>Whole genome shotgun sequence of Cellulomonas pakistanensis NBRC 110800.</title>
        <authorList>
            <person name="Komaki H."/>
            <person name="Tamura T."/>
        </authorList>
    </citation>
    <scope>NUCLEOTIDE SEQUENCE</scope>
    <source>
        <strain evidence="2">NBRC 110800</strain>
    </source>
</reference>
<accession>A0A919PD28</accession>
<gene>
    <name evidence="2" type="ORF">Cpa01nite_29140</name>
</gene>
<comment type="caution">
    <text evidence="2">The sequence shown here is derived from an EMBL/GenBank/DDBJ whole genome shotgun (WGS) entry which is preliminary data.</text>
</comment>
<keyword evidence="1" id="KW-0472">Membrane</keyword>
<feature type="transmembrane region" description="Helical" evidence="1">
    <location>
        <begin position="160"/>
        <end position="181"/>
    </location>
</feature>